<reference evidence="5" key="1">
    <citation type="journal article" date="2019" name="Int. J. Syst. Evol. Microbiol.">
        <title>The Global Catalogue of Microorganisms (GCM) 10K type strain sequencing project: providing services to taxonomists for standard genome sequencing and annotation.</title>
        <authorList>
            <consortium name="The Broad Institute Genomics Platform"/>
            <consortium name="The Broad Institute Genome Sequencing Center for Infectious Disease"/>
            <person name="Wu L."/>
            <person name="Ma J."/>
        </authorList>
    </citation>
    <scope>NUCLEOTIDE SEQUENCE [LARGE SCALE GENOMIC DNA]</scope>
    <source>
        <strain evidence="5">JCM 6835</strain>
    </source>
</reference>
<dbReference type="InterPro" id="IPR003018">
    <property type="entry name" value="GAF"/>
</dbReference>
<dbReference type="Pfam" id="PF03861">
    <property type="entry name" value="ANTAR"/>
    <property type="match status" value="1"/>
</dbReference>
<gene>
    <name evidence="4" type="ORF">GCM10010412_010600</name>
</gene>
<evidence type="ECO:0000313" key="4">
    <source>
        <dbReference type="EMBL" id="GAA2647228.1"/>
    </source>
</evidence>
<dbReference type="InterPro" id="IPR005561">
    <property type="entry name" value="ANTAR"/>
</dbReference>
<proteinExistence type="predicted"/>
<organism evidence="4 5">
    <name type="scientific">Nonomuraea recticatena</name>
    <dbReference type="NCBI Taxonomy" id="46178"/>
    <lineage>
        <taxon>Bacteria</taxon>
        <taxon>Bacillati</taxon>
        <taxon>Actinomycetota</taxon>
        <taxon>Actinomycetes</taxon>
        <taxon>Streptosporangiales</taxon>
        <taxon>Streptosporangiaceae</taxon>
        <taxon>Nonomuraea</taxon>
    </lineage>
</organism>
<comment type="caution">
    <text evidence="4">The sequence shown here is derived from an EMBL/GenBank/DDBJ whole genome shotgun (WGS) entry which is preliminary data.</text>
</comment>
<evidence type="ECO:0000313" key="5">
    <source>
        <dbReference type="Proteomes" id="UP001501666"/>
    </source>
</evidence>
<keyword evidence="2" id="KW-0804">Transcription</keyword>
<evidence type="ECO:0000259" key="3">
    <source>
        <dbReference type="SMART" id="SM01012"/>
    </source>
</evidence>
<keyword evidence="1" id="KW-0805">Transcription regulation</keyword>
<dbReference type="SUPFAM" id="SSF55781">
    <property type="entry name" value="GAF domain-like"/>
    <property type="match status" value="1"/>
</dbReference>
<dbReference type="EMBL" id="BAAATE010000002">
    <property type="protein sequence ID" value="GAA2647228.1"/>
    <property type="molecule type" value="Genomic_DNA"/>
</dbReference>
<accession>A0ABP6DKA3</accession>
<sequence length="243" mass="25854">MDKERARRVRQAIDARALADGMPPTVRHVCLACVDSLKMSGAGVILTSTMGLCAPAYASDPRTEQLAELQITMGEGPGVEAVRADRPVLVPDLRAPGALRRWPMFAAQADALGVRAVFVFPLAIGAISVGVLEVSRDTPGWPAPENTADALLFADAALMVILEPGDSATAAATGDGLLERWAEIHQATGMISAQLEVSLAQAFVRLRAYAFAHERRLGEVAGDVVARQLRLQRDRQAGPDSTH</sequence>
<dbReference type="Pfam" id="PF01590">
    <property type="entry name" value="GAF"/>
    <property type="match status" value="1"/>
</dbReference>
<dbReference type="InterPro" id="IPR029016">
    <property type="entry name" value="GAF-like_dom_sf"/>
</dbReference>
<evidence type="ECO:0000256" key="2">
    <source>
        <dbReference type="ARBA" id="ARBA00023163"/>
    </source>
</evidence>
<dbReference type="SMART" id="SM01012">
    <property type="entry name" value="ANTAR"/>
    <property type="match status" value="1"/>
</dbReference>
<protein>
    <submittedName>
        <fullName evidence="4">GAF domain-containing protein</fullName>
    </submittedName>
</protein>
<feature type="domain" description="ANTAR" evidence="3">
    <location>
        <begin position="169"/>
        <end position="225"/>
    </location>
</feature>
<dbReference type="Gene3D" id="3.30.450.40">
    <property type="match status" value="1"/>
</dbReference>
<dbReference type="RefSeq" id="WP_346143724.1">
    <property type="nucleotide sequence ID" value="NZ_BAAATE010000002.1"/>
</dbReference>
<dbReference type="Gene3D" id="1.10.10.10">
    <property type="entry name" value="Winged helix-like DNA-binding domain superfamily/Winged helix DNA-binding domain"/>
    <property type="match status" value="1"/>
</dbReference>
<evidence type="ECO:0000256" key="1">
    <source>
        <dbReference type="ARBA" id="ARBA00023015"/>
    </source>
</evidence>
<name>A0ABP6DKA3_9ACTN</name>
<dbReference type="Proteomes" id="UP001501666">
    <property type="component" value="Unassembled WGS sequence"/>
</dbReference>
<dbReference type="InterPro" id="IPR036388">
    <property type="entry name" value="WH-like_DNA-bd_sf"/>
</dbReference>
<keyword evidence="5" id="KW-1185">Reference proteome</keyword>